<organism evidence="1 2">
    <name type="scientific">Emticicia soli</name>
    <dbReference type="NCBI Taxonomy" id="2027878"/>
    <lineage>
        <taxon>Bacteria</taxon>
        <taxon>Pseudomonadati</taxon>
        <taxon>Bacteroidota</taxon>
        <taxon>Cytophagia</taxon>
        <taxon>Cytophagales</taxon>
        <taxon>Leadbetterellaceae</taxon>
        <taxon>Emticicia</taxon>
    </lineage>
</organism>
<dbReference type="Proteomes" id="UP001597510">
    <property type="component" value="Unassembled WGS sequence"/>
</dbReference>
<comment type="caution">
    <text evidence="1">The sequence shown here is derived from an EMBL/GenBank/DDBJ whole genome shotgun (WGS) entry which is preliminary data.</text>
</comment>
<reference evidence="2" key="1">
    <citation type="journal article" date="2019" name="Int. J. Syst. Evol. Microbiol.">
        <title>The Global Catalogue of Microorganisms (GCM) 10K type strain sequencing project: providing services to taxonomists for standard genome sequencing and annotation.</title>
        <authorList>
            <consortium name="The Broad Institute Genomics Platform"/>
            <consortium name="The Broad Institute Genome Sequencing Center for Infectious Disease"/>
            <person name="Wu L."/>
            <person name="Ma J."/>
        </authorList>
    </citation>
    <scope>NUCLEOTIDE SEQUENCE [LARGE SCALE GENOMIC DNA]</scope>
    <source>
        <strain evidence="2">KCTC 52344</strain>
    </source>
</reference>
<evidence type="ECO:0000313" key="2">
    <source>
        <dbReference type="Proteomes" id="UP001597510"/>
    </source>
</evidence>
<sequence>MKKYLRFLLTLLVLGTIACKKKTVEADPYAFLHGSWQYANGAECIYEPATKSAKGTKVPNNNASFKFVVGEAYWKNVVSTGTDKWEYEQIVRFSDGTTVEYRKSTMSKKDENTLTINTPGLSDSSLKRIK</sequence>
<dbReference type="PROSITE" id="PS51257">
    <property type="entry name" value="PROKAR_LIPOPROTEIN"/>
    <property type="match status" value="1"/>
</dbReference>
<evidence type="ECO:0008006" key="3">
    <source>
        <dbReference type="Google" id="ProtNLM"/>
    </source>
</evidence>
<evidence type="ECO:0000313" key="1">
    <source>
        <dbReference type="EMBL" id="MFD2519695.1"/>
    </source>
</evidence>
<keyword evidence="2" id="KW-1185">Reference proteome</keyword>
<gene>
    <name evidence="1" type="ORF">ACFSR2_02295</name>
</gene>
<dbReference type="EMBL" id="JBHULC010000003">
    <property type="protein sequence ID" value="MFD2519695.1"/>
    <property type="molecule type" value="Genomic_DNA"/>
</dbReference>
<proteinExistence type="predicted"/>
<dbReference type="RefSeq" id="WP_340236450.1">
    <property type="nucleotide sequence ID" value="NZ_JBBEWC010000006.1"/>
</dbReference>
<name>A0ABW5J549_9BACT</name>
<protein>
    <recommendedName>
        <fullName evidence="3">Lipocalin-like domain-containing protein</fullName>
    </recommendedName>
</protein>
<accession>A0ABW5J549</accession>